<evidence type="ECO:0000256" key="7">
    <source>
        <dbReference type="PROSITE-ProRule" id="PRU10141"/>
    </source>
</evidence>
<dbReference type="InterPro" id="IPR008271">
    <property type="entry name" value="Ser/Thr_kinase_AS"/>
</dbReference>
<evidence type="ECO:0000256" key="6">
    <source>
        <dbReference type="ARBA" id="ARBA00022840"/>
    </source>
</evidence>
<comment type="caution">
    <text evidence="10">The sequence shown here is derived from an EMBL/GenBank/DDBJ whole genome shotgun (WGS) entry which is preliminary data.</text>
</comment>
<dbReference type="InterPro" id="IPR050660">
    <property type="entry name" value="NEK_Ser/Thr_kinase"/>
</dbReference>
<dbReference type="STRING" id="300112.A0A4S2K9D0"/>
<sequence length="717" mass="81937">MEGTDTSVSGRVSIVGNASNLEHEQANGYNSGDEYTGRTENNLTLAEWQDRDRKFEKRLKKKGLVLKKMAEDGACLFRAVADQVYGDQEMHGIVRKHCMDYIASNQEFFSHFVAEDFSTYVDRKRQEYVHGNHIEMQAMSEMYNRSIQLYCYSTEPVNIFHTMVESDNEPIRLSYQRGSHYNSIVDPFKATIGVGLGLPSFNPGAADRALISDAVRQSEELHIEQTMLEDKIKATDWEATNEAIEEQVARESYLQWLRDNEMRKARKDSVTTFESSDQPVVAVRAQLRARNIIIHTFIHMEVVDSSVAIPLLRPRHKLAKIIYVSDAVRYSKRSPQHQSTQGSSISHLPSDFEVKMMPQEPVPGSSKEANASPDISLFNRLPPEVFGLTDWEDSQILSQVLATSQQEYLDSLKQSRVSASAGNDSANTIESILYFVETKMDMHIDDYIFESILGKGTFGTVYLVRRKKDSKPFVIKAQDLNAVNHSPSERILDEIRCLQRLRHPNIVFYYGAWKKNNYSYILLEYATRCTLKDLLEKRDVPLKEEDALYLFSQVTLGVHHIHANKIFHRDLKPENIMLTGSRGDIVKIGDFGLSKSIQEYALIKDSIICHAGSYYYMAPEVLSVQPYELKCDIWSMGVILYEMVTKRLPFPATNLAEITKLVHNSPPQPLPQWISASTVNLISKMLRKNRLFEVEFHQTNSMSRPSYPEDPDDPIIE</sequence>
<dbReference type="SUPFAM" id="SSF54001">
    <property type="entry name" value="Cysteine proteinases"/>
    <property type="match status" value="1"/>
</dbReference>
<dbReference type="InterPro" id="IPR017441">
    <property type="entry name" value="Protein_kinase_ATP_BS"/>
</dbReference>
<feature type="binding site" evidence="7">
    <location>
        <position position="476"/>
    </location>
    <ligand>
        <name>ATP</name>
        <dbReference type="ChEBI" id="CHEBI:30616"/>
    </ligand>
</feature>
<dbReference type="Gene3D" id="3.90.70.80">
    <property type="match status" value="1"/>
</dbReference>
<dbReference type="PANTHER" id="PTHR43671:SF13">
    <property type="entry name" value="SERINE_THREONINE-PROTEIN KINASE NEK2"/>
    <property type="match status" value="1"/>
</dbReference>
<evidence type="ECO:0000313" key="11">
    <source>
        <dbReference type="Proteomes" id="UP000310200"/>
    </source>
</evidence>
<dbReference type="Proteomes" id="UP000310200">
    <property type="component" value="Unassembled WGS sequence"/>
</dbReference>
<dbReference type="Pfam" id="PF00069">
    <property type="entry name" value="Pkinase"/>
    <property type="match status" value="1"/>
</dbReference>
<comment type="similarity">
    <text evidence="1">Belongs to the protein kinase superfamily. NEK Ser/Thr protein kinase family. NIMA subfamily.</text>
</comment>
<keyword evidence="5" id="KW-0418">Kinase</keyword>
<dbReference type="Gene3D" id="1.10.510.10">
    <property type="entry name" value="Transferase(Phosphotransferase) domain 1"/>
    <property type="match status" value="1"/>
</dbReference>
<keyword evidence="3" id="KW-0808">Transferase</keyword>
<evidence type="ECO:0000256" key="4">
    <source>
        <dbReference type="ARBA" id="ARBA00022741"/>
    </source>
</evidence>
<evidence type="ECO:0000313" key="10">
    <source>
        <dbReference type="EMBL" id="TGZ45903.1"/>
    </source>
</evidence>
<dbReference type="AlphaFoldDB" id="A0A4S2K9D0"/>
<dbReference type="CDD" id="cd22752">
    <property type="entry name" value="OTU_OTUD5-like"/>
    <property type="match status" value="1"/>
</dbReference>
<dbReference type="InterPro" id="IPR003323">
    <property type="entry name" value="OTU_dom"/>
</dbReference>
<dbReference type="PROSITE" id="PS50802">
    <property type="entry name" value="OTU"/>
    <property type="match status" value="1"/>
</dbReference>
<dbReference type="InterPro" id="IPR038765">
    <property type="entry name" value="Papain-like_cys_pep_sf"/>
</dbReference>
<organism evidence="10 11">
    <name type="scientific">Temnothorax longispinosus</name>
    <dbReference type="NCBI Taxonomy" id="300112"/>
    <lineage>
        <taxon>Eukaryota</taxon>
        <taxon>Metazoa</taxon>
        <taxon>Ecdysozoa</taxon>
        <taxon>Arthropoda</taxon>
        <taxon>Hexapoda</taxon>
        <taxon>Insecta</taxon>
        <taxon>Pterygota</taxon>
        <taxon>Neoptera</taxon>
        <taxon>Endopterygota</taxon>
        <taxon>Hymenoptera</taxon>
        <taxon>Apocrita</taxon>
        <taxon>Aculeata</taxon>
        <taxon>Formicoidea</taxon>
        <taxon>Formicidae</taxon>
        <taxon>Myrmicinae</taxon>
        <taxon>Temnothorax</taxon>
    </lineage>
</organism>
<dbReference type="GO" id="GO:0005524">
    <property type="term" value="F:ATP binding"/>
    <property type="evidence" value="ECO:0007669"/>
    <property type="project" value="UniProtKB-UniRule"/>
</dbReference>
<evidence type="ECO:0000256" key="5">
    <source>
        <dbReference type="ARBA" id="ARBA00022777"/>
    </source>
</evidence>
<dbReference type="InterPro" id="IPR000719">
    <property type="entry name" value="Prot_kinase_dom"/>
</dbReference>
<dbReference type="InterPro" id="IPR011009">
    <property type="entry name" value="Kinase-like_dom_sf"/>
</dbReference>
<evidence type="ECO:0000256" key="2">
    <source>
        <dbReference type="ARBA" id="ARBA00012513"/>
    </source>
</evidence>
<dbReference type="FunFam" id="3.90.70.80:FF:000018">
    <property type="entry name" value="OTU domain-containing protein 5-B"/>
    <property type="match status" value="1"/>
</dbReference>
<evidence type="ECO:0000256" key="3">
    <source>
        <dbReference type="ARBA" id="ARBA00022679"/>
    </source>
</evidence>
<feature type="domain" description="OTU" evidence="9">
    <location>
        <begin position="64"/>
        <end position="187"/>
    </location>
</feature>
<keyword evidence="6 7" id="KW-0067">ATP-binding</keyword>
<dbReference type="SUPFAM" id="SSF56112">
    <property type="entry name" value="Protein kinase-like (PK-like)"/>
    <property type="match status" value="1"/>
</dbReference>
<dbReference type="Pfam" id="PF02338">
    <property type="entry name" value="OTU"/>
    <property type="match status" value="1"/>
</dbReference>
<dbReference type="EC" id="2.7.11.1" evidence="2"/>
<evidence type="ECO:0000259" key="8">
    <source>
        <dbReference type="PROSITE" id="PS50011"/>
    </source>
</evidence>
<evidence type="ECO:0000259" key="9">
    <source>
        <dbReference type="PROSITE" id="PS50802"/>
    </source>
</evidence>
<gene>
    <name evidence="10" type="ORF">DBV15_02723</name>
</gene>
<dbReference type="PROSITE" id="PS50011">
    <property type="entry name" value="PROTEIN_KINASE_DOM"/>
    <property type="match status" value="1"/>
</dbReference>
<protein>
    <recommendedName>
        <fullName evidence="2">non-specific serine/threonine protein kinase</fullName>
        <ecNumber evidence="2">2.7.11.1</ecNumber>
    </recommendedName>
</protein>
<dbReference type="SMART" id="SM00220">
    <property type="entry name" value="S_TKc"/>
    <property type="match status" value="1"/>
</dbReference>
<keyword evidence="4 7" id="KW-0547">Nucleotide-binding</keyword>
<reference evidence="10 11" key="1">
    <citation type="journal article" date="2019" name="Philos. Trans. R. Soc. Lond., B, Biol. Sci.">
        <title>Ant behaviour and brain gene expression of defending hosts depend on the ecological success of the intruding social parasite.</title>
        <authorList>
            <person name="Kaur R."/>
            <person name="Stoldt M."/>
            <person name="Jongepier E."/>
            <person name="Feldmeyer B."/>
            <person name="Menzel F."/>
            <person name="Bornberg-Bauer E."/>
            <person name="Foitzik S."/>
        </authorList>
    </citation>
    <scope>NUCLEOTIDE SEQUENCE [LARGE SCALE GENOMIC DNA]</scope>
    <source>
        <tissue evidence="10">Whole body</tissue>
    </source>
</reference>
<dbReference type="PANTHER" id="PTHR43671">
    <property type="entry name" value="SERINE/THREONINE-PROTEIN KINASE NEK"/>
    <property type="match status" value="1"/>
</dbReference>
<keyword evidence="11" id="KW-1185">Reference proteome</keyword>
<evidence type="ECO:0000256" key="1">
    <source>
        <dbReference type="ARBA" id="ARBA00010886"/>
    </source>
</evidence>
<dbReference type="PROSITE" id="PS00108">
    <property type="entry name" value="PROTEIN_KINASE_ST"/>
    <property type="match status" value="1"/>
</dbReference>
<name>A0A4S2K9D0_9HYME</name>
<proteinExistence type="inferred from homology"/>
<dbReference type="PROSITE" id="PS00107">
    <property type="entry name" value="PROTEIN_KINASE_ATP"/>
    <property type="match status" value="1"/>
</dbReference>
<dbReference type="GO" id="GO:0004674">
    <property type="term" value="F:protein serine/threonine kinase activity"/>
    <property type="evidence" value="ECO:0007669"/>
    <property type="project" value="UniProtKB-EC"/>
</dbReference>
<dbReference type="EMBL" id="QBLH01003027">
    <property type="protein sequence ID" value="TGZ45903.1"/>
    <property type="molecule type" value="Genomic_DNA"/>
</dbReference>
<accession>A0A4S2K9D0</accession>
<feature type="domain" description="Protein kinase" evidence="8">
    <location>
        <begin position="447"/>
        <end position="716"/>
    </location>
</feature>